<name>A0A4Q1REN9_9FIRM</name>
<dbReference type="OrthoDB" id="9815752at2"/>
<proteinExistence type="predicted"/>
<dbReference type="PANTHER" id="PTHR32305:SF15">
    <property type="entry name" value="PROTEIN RHSA-RELATED"/>
    <property type="match status" value="1"/>
</dbReference>
<dbReference type="InterPro" id="IPR050708">
    <property type="entry name" value="T6SS_VgrG/RHS"/>
</dbReference>
<dbReference type="EMBL" id="SDKC01000001">
    <property type="protein sequence ID" value="RXS74056.1"/>
    <property type="molecule type" value="Genomic_DNA"/>
</dbReference>
<keyword evidence="2" id="KW-1185">Reference proteome</keyword>
<gene>
    <name evidence="1" type="ORF">ETP43_01545</name>
</gene>
<dbReference type="InterPro" id="IPR006530">
    <property type="entry name" value="YD"/>
</dbReference>
<dbReference type="SUPFAM" id="SSF63829">
    <property type="entry name" value="Calcium-dependent phosphotriesterase"/>
    <property type="match status" value="1"/>
</dbReference>
<dbReference type="InterPro" id="IPR031325">
    <property type="entry name" value="RHS_repeat"/>
</dbReference>
<dbReference type="PANTHER" id="PTHR32305">
    <property type="match status" value="1"/>
</dbReference>
<accession>A0A4Q1REN9</accession>
<protein>
    <submittedName>
        <fullName evidence="1">RHS repeat protein</fullName>
    </submittedName>
</protein>
<dbReference type="Pfam" id="PF05593">
    <property type="entry name" value="RHS_repeat"/>
    <property type="match status" value="3"/>
</dbReference>
<sequence>MLGKSPAIYTKTKDEKYEEETGLLAEVTDPSGNVTSYAYDAADQLTGVTDDTGQIQYSYENDELRQIQINDPESGTIYRFENDEFGNTKATYVGDRCLVSQTYEEKNGNLLAETYGNGYVYQYTYDDMDRVTGIRLTDPSGEEYRLYEYAYDREGNLAVVRDIREERGEETIETRYFYDLSGRLVYYRNDRDNRAIGVTSGECTEAVFYDGLGRVVAKALGKIFEQRIRYGYREGADGSQSDQLEQFVWEGVHINYQYDANGNITQITDGKGKIQYTYDTRNQLIREDREADRQTITYAYDKNGNLLRKNQYEYQPEATMETLASATPSETKIYRYEGNWKDQLTSYNGETIAYDAMGNPTVYRGMEMGWKNSSELTEIVKDQTTIRHRYDKEGMRNRKYLSDGTTVLYQVQDGQIIGEQHLREDQEKPLYEMTFSYDADGTRREM</sequence>
<reference evidence="1 2" key="1">
    <citation type="submission" date="2019-01" db="EMBL/GenBank/DDBJ databases">
        <title>Blautia sp. nov. KGMB01111 isolated human feces.</title>
        <authorList>
            <person name="Park J.-E."/>
            <person name="Kim J.-S."/>
            <person name="Park S.-H."/>
        </authorList>
    </citation>
    <scope>NUCLEOTIDE SEQUENCE [LARGE SCALE GENOMIC DNA]</scope>
    <source>
        <strain evidence="1 2">KGMB01111</strain>
    </source>
</reference>
<comment type="caution">
    <text evidence="1">The sequence shown here is derived from an EMBL/GenBank/DDBJ whole genome shotgun (WGS) entry which is preliminary data.</text>
</comment>
<evidence type="ECO:0000313" key="2">
    <source>
        <dbReference type="Proteomes" id="UP000290106"/>
    </source>
</evidence>
<evidence type="ECO:0000313" key="1">
    <source>
        <dbReference type="EMBL" id="RXS74056.1"/>
    </source>
</evidence>
<dbReference type="NCBIfam" id="TIGR01643">
    <property type="entry name" value="YD_repeat_2x"/>
    <property type="match status" value="4"/>
</dbReference>
<dbReference type="Gene3D" id="2.180.10.10">
    <property type="entry name" value="RHS repeat-associated core"/>
    <property type="match status" value="1"/>
</dbReference>
<dbReference type="AlphaFoldDB" id="A0A4Q1REN9"/>
<organism evidence="1 2">
    <name type="scientific">Blautia faecicola</name>
    <dbReference type="NCBI Taxonomy" id="2509240"/>
    <lineage>
        <taxon>Bacteria</taxon>
        <taxon>Bacillati</taxon>
        <taxon>Bacillota</taxon>
        <taxon>Clostridia</taxon>
        <taxon>Lachnospirales</taxon>
        <taxon>Lachnospiraceae</taxon>
        <taxon>Blautia</taxon>
    </lineage>
</organism>
<dbReference type="RefSeq" id="WP_129256887.1">
    <property type="nucleotide sequence ID" value="NZ_SDKC01000001.1"/>
</dbReference>
<dbReference type="Proteomes" id="UP000290106">
    <property type="component" value="Unassembled WGS sequence"/>
</dbReference>